<evidence type="ECO:0000313" key="2">
    <source>
        <dbReference type="EMBL" id="SER67297.1"/>
    </source>
</evidence>
<dbReference type="OrthoDB" id="2047723at2"/>
<dbReference type="RefSeq" id="WP_022757770.1">
    <property type="nucleotide sequence ID" value="NZ_FOGJ01000009.1"/>
</dbReference>
<organism evidence="2 3">
    <name type="scientific">Butyrivibrio fibrisolvens</name>
    <dbReference type="NCBI Taxonomy" id="831"/>
    <lineage>
        <taxon>Bacteria</taxon>
        <taxon>Bacillati</taxon>
        <taxon>Bacillota</taxon>
        <taxon>Clostridia</taxon>
        <taxon>Lachnospirales</taxon>
        <taxon>Lachnospiraceae</taxon>
        <taxon>Butyrivibrio</taxon>
    </lineage>
</organism>
<sequence>MNNFLGLFFMGFGGFWIIISSAVFIPLLAMGVDDSAAVALMGLPFSLIGIGFFGVGAYILFQRKMAIKHGIHYYGKIVSYQKSDTVRVNNRPLLYLEVRYYDQNNIIRDVQVSTGSGSARGYNLGETVHICEYKGKFIIAGVRSENRRIPGEENLIMTYNSRATSIDQLRPESYYCPHCGANLMIPRGQTVKCPYCDSFVTNTRQFA</sequence>
<dbReference type="AlphaFoldDB" id="A0A1H9R3T9"/>
<protein>
    <submittedName>
        <fullName evidence="2">Uncharacterized protein</fullName>
    </submittedName>
</protein>
<accession>A0A1H9R3T9</accession>
<dbReference type="EMBL" id="FOGJ01000009">
    <property type="protein sequence ID" value="SER67297.1"/>
    <property type="molecule type" value="Genomic_DNA"/>
</dbReference>
<evidence type="ECO:0000313" key="3">
    <source>
        <dbReference type="Proteomes" id="UP000182584"/>
    </source>
</evidence>
<keyword evidence="1" id="KW-0472">Membrane</keyword>
<reference evidence="2 3" key="1">
    <citation type="submission" date="2016-10" db="EMBL/GenBank/DDBJ databases">
        <authorList>
            <person name="de Groot N.N."/>
        </authorList>
    </citation>
    <scope>NUCLEOTIDE SEQUENCE [LARGE SCALE GENOMIC DNA]</scope>
    <source>
        <strain evidence="2 3">AR40</strain>
    </source>
</reference>
<keyword evidence="1" id="KW-0812">Transmembrane</keyword>
<dbReference type="Proteomes" id="UP000182584">
    <property type="component" value="Unassembled WGS sequence"/>
</dbReference>
<keyword evidence="1" id="KW-1133">Transmembrane helix</keyword>
<dbReference type="SUPFAM" id="SSF63393">
    <property type="entry name" value="RNA polymerase subunits"/>
    <property type="match status" value="1"/>
</dbReference>
<dbReference type="InterPro" id="IPR029040">
    <property type="entry name" value="RPABC4/Spt4"/>
</dbReference>
<gene>
    <name evidence="2" type="ORF">SAMN04487884_10931</name>
</gene>
<dbReference type="Gene3D" id="2.20.28.30">
    <property type="entry name" value="RNA polymerase ii, chain L"/>
    <property type="match status" value="1"/>
</dbReference>
<feature type="transmembrane region" description="Helical" evidence="1">
    <location>
        <begin position="7"/>
        <end position="30"/>
    </location>
</feature>
<feature type="transmembrane region" description="Helical" evidence="1">
    <location>
        <begin position="36"/>
        <end position="61"/>
    </location>
</feature>
<name>A0A1H9R3T9_BUTFI</name>
<proteinExistence type="predicted"/>
<evidence type="ECO:0000256" key="1">
    <source>
        <dbReference type="SAM" id="Phobius"/>
    </source>
</evidence>